<reference evidence="8 9" key="1">
    <citation type="submission" date="2018-10" db="EMBL/GenBank/DDBJ databases">
        <title>Genomic Encyclopedia of Type Strains, Phase IV (KMG-IV): sequencing the most valuable type-strain genomes for metagenomic binning, comparative biology and taxonomic classification.</title>
        <authorList>
            <person name="Goeker M."/>
        </authorList>
    </citation>
    <scope>NUCLEOTIDE SEQUENCE [LARGE SCALE GENOMIC DNA]</scope>
    <source>
        <strain evidence="8 9">DSM 25080</strain>
    </source>
</reference>
<dbReference type="InterPro" id="IPR037518">
    <property type="entry name" value="MPN"/>
</dbReference>
<sequence length="209" mass="24065">MSNALPKKNVDHSFNQISNFELFQQLFQALNGQDLNALYTIKENNSLHQLVGLCRTESCYLELNLALQLVQEFNRRYLSEGLQRTTFFNDPNDVKRFLLAELSQRRRERFIALFLDNQHRLIQRRVLFKGTINAAQVYPREVVRAAIDLNAAAVIFAHNHPSGIAEPSDADRRITDRLINALSLIDIRVLDHFVVGDSEVISFAERGWV</sequence>
<evidence type="ECO:0000256" key="2">
    <source>
        <dbReference type="ARBA" id="ARBA00022723"/>
    </source>
</evidence>
<dbReference type="PROSITE" id="PS50249">
    <property type="entry name" value="MPN"/>
    <property type="match status" value="1"/>
</dbReference>
<keyword evidence="2" id="KW-0479">Metal-binding</keyword>
<evidence type="ECO:0000256" key="3">
    <source>
        <dbReference type="ARBA" id="ARBA00022801"/>
    </source>
</evidence>
<dbReference type="SUPFAM" id="SSF102712">
    <property type="entry name" value="JAB1/MPN domain"/>
    <property type="match status" value="1"/>
</dbReference>
<keyword evidence="1" id="KW-0645">Protease</keyword>
<keyword evidence="5" id="KW-0482">Metalloprotease</keyword>
<accession>A0A3M0AAA0</accession>
<dbReference type="GO" id="GO:0006508">
    <property type="term" value="P:proteolysis"/>
    <property type="evidence" value="ECO:0007669"/>
    <property type="project" value="UniProtKB-KW"/>
</dbReference>
<dbReference type="NCBIfam" id="NF000642">
    <property type="entry name" value="PRK00024.1"/>
    <property type="match status" value="1"/>
</dbReference>
<protein>
    <submittedName>
        <fullName evidence="8">DNA repair protein RadC</fullName>
    </submittedName>
</protein>
<dbReference type="AlphaFoldDB" id="A0A3M0AAA0"/>
<comment type="caution">
    <text evidence="8">The sequence shown here is derived from an EMBL/GenBank/DDBJ whole genome shotgun (WGS) entry which is preliminary data.</text>
</comment>
<proteinExistence type="inferred from homology"/>
<evidence type="ECO:0000256" key="1">
    <source>
        <dbReference type="ARBA" id="ARBA00022670"/>
    </source>
</evidence>
<name>A0A3M0AAA0_9GAMM</name>
<evidence type="ECO:0000256" key="4">
    <source>
        <dbReference type="ARBA" id="ARBA00022833"/>
    </source>
</evidence>
<feature type="domain" description="MPN" evidence="7">
    <location>
        <begin position="87"/>
        <end position="209"/>
    </location>
</feature>
<evidence type="ECO:0000313" key="9">
    <source>
        <dbReference type="Proteomes" id="UP000267187"/>
    </source>
</evidence>
<dbReference type="GO" id="GO:0008237">
    <property type="term" value="F:metallopeptidase activity"/>
    <property type="evidence" value="ECO:0007669"/>
    <property type="project" value="UniProtKB-KW"/>
</dbReference>
<dbReference type="GO" id="GO:0046872">
    <property type="term" value="F:metal ion binding"/>
    <property type="evidence" value="ECO:0007669"/>
    <property type="project" value="UniProtKB-KW"/>
</dbReference>
<evidence type="ECO:0000256" key="5">
    <source>
        <dbReference type="ARBA" id="ARBA00023049"/>
    </source>
</evidence>
<dbReference type="Pfam" id="PF04002">
    <property type="entry name" value="RadC"/>
    <property type="match status" value="1"/>
</dbReference>
<evidence type="ECO:0000259" key="7">
    <source>
        <dbReference type="PROSITE" id="PS50249"/>
    </source>
</evidence>
<dbReference type="InterPro" id="IPR001405">
    <property type="entry name" value="UPF0758"/>
</dbReference>
<dbReference type="CDD" id="cd08071">
    <property type="entry name" value="MPN_DUF2466"/>
    <property type="match status" value="1"/>
</dbReference>
<comment type="similarity">
    <text evidence="6">Belongs to the UPF0758 family.</text>
</comment>
<dbReference type="InterPro" id="IPR020891">
    <property type="entry name" value="UPF0758_CS"/>
</dbReference>
<evidence type="ECO:0000256" key="6">
    <source>
        <dbReference type="RuleBase" id="RU003797"/>
    </source>
</evidence>
<dbReference type="EMBL" id="REFJ01000001">
    <property type="protein sequence ID" value="RMA82081.1"/>
    <property type="molecule type" value="Genomic_DNA"/>
</dbReference>
<dbReference type="PANTHER" id="PTHR30471:SF3">
    <property type="entry name" value="UPF0758 PROTEIN YEES-RELATED"/>
    <property type="match status" value="1"/>
</dbReference>
<keyword evidence="9" id="KW-1185">Reference proteome</keyword>
<dbReference type="NCBIfam" id="TIGR00608">
    <property type="entry name" value="radc"/>
    <property type="match status" value="1"/>
</dbReference>
<dbReference type="RefSeq" id="WP_121876076.1">
    <property type="nucleotide sequence ID" value="NZ_REFJ01000001.1"/>
</dbReference>
<gene>
    <name evidence="8" type="ORF">DFR27_0028</name>
</gene>
<evidence type="ECO:0000313" key="8">
    <source>
        <dbReference type="EMBL" id="RMA82081.1"/>
    </source>
</evidence>
<keyword evidence="3" id="KW-0378">Hydrolase</keyword>
<dbReference type="Proteomes" id="UP000267187">
    <property type="component" value="Unassembled WGS sequence"/>
</dbReference>
<dbReference type="PANTHER" id="PTHR30471">
    <property type="entry name" value="DNA REPAIR PROTEIN RADC"/>
    <property type="match status" value="1"/>
</dbReference>
<dbReference type="OrthoDB" id="9804482at2"/>
<dbReference type="PROSITE" id="PS01302">
    <property type="entry name" value="UPF0758"/>
    <property type="match status" value="1"/>
</dbReference>
<dbReference type="Gene3D" id="3.40.140.10">
    <property type="entry name" value="Cytidine Deaminase, domain 2"/>
    <property type="match status" value="1"/>
</dbReference>
<dbReference type="InterPro" id="IPR025657">
    <property type="entry name" value="RadC_JAB"/>
</dbReference>
<keyword evidence="4" id="KW-0862">Zinc</keyword>
<organism evidence="8 9">
    <name type="scientific">Umboniibacter marinipuniceus</name>
    <dbReference type="NCBI Taxonomy" id="569599"/>
    <lineage>
        <taxon>Bacteria</taxon>
        <taxon>Pseudomonadati</taxon>
        <taxon>Pseudomonadota</taxon>
        <taxon>Gammaproteobacteria</taxon>
        <taxon>Cellvibrionales</taxon>
        <taxon>Cellvibrionaceae</taxon>
        <taxon>Umboniibacter</taxon>
    </lineage>
</organism>